<feature type="compositionally biased region" description="Basic and acidic residues" evidence="1">
    <location>
        <begin position="47"/>
        <end position="62"/>
    </location>
</feature>
<dbReference type="Proteomes" id="UP000075901">
    <property type="component" value="Unassembled WGS sequence"/>
</dbReference>
<evidence type="ECO:0000313" key="3">
    <source>
        <dbReference type="Proteomes" id="UP000075901"/>
    </source>
</evidence>
<feature type="compositionally biased region" description="Basic and acidic residues" evidence="1">
    <location>
        <begin position="140"/>
        <end position="157"/>
    </location>
</feature>
<dbReference type="EnsemblMetazoa" id="AMAM006319-RA">
    <property type="protein sequence ID" value="AMAM006319-PA"/>
    <property type="gene ID" value="AMAM006319"/>
</dbReference>
<evidence type="ECO:0000313" key="2">
    <source>
        <dbReference type="EnsemblMetazoa" id="AMAM006319-PA"/>
    </source>
</evidence>
<feature type="compositionally biased region" description="Low complexity" evidence="1">
    <location>
        <begin position="1"/>
        <end position="15"/>
    </location>
</feature>
<proteinExistence type="predicted"/>
<feature type="region of interest" description="Disordered" evidence="1">
    <location>
        <begin position="137"/>
        <end position="206"/>
    </location>
</feature>
<dbReference type="VEuPathDB" id="VectorBase:AMAM006319"/>
<feature type="region of interest" description="Disordered" evidence="1">
    <location>
        <begin position="1"/>
        <end position="62"/>
    </location>
</feature>
<dbReference type="AlphaFoldDB" id="A0A182SGI1"/>
<sequence>MDDSSNGGKTTSTTGLLILEQQTQPLAAPMAPLPKNANGTDTTDEQQNERRMAREMEEAKRRMKKRVDFMEENLPRKDDGVKAFDEDAFRLRPNMKTTLQKPIRMSSSTMSWGSDGGPVYVGSPVTDEDFEQLIDSRMQGLEDIRSDSDSDFGDDHGLPPQRVPVLGRRGDARKHREPVVSGGNSGVGGAGANVGRHPSASSWSDG</sequence>
<organism evidence="2 3">
    <name type="scientific">Anopheles maculatus</name>
    <dbReference type="NCBI Taxonomy" id="74869"/>
    <lineage>
        <taxon>Eukaryota</taxon>
        <taxon>Metazoa</taxon>
        <taxon>Ecdysozoa</taxon>
        <taxon>Arthropoda</taxon>
        <taxon>Hexapoda</taxon>
        <taxon>Insecta</taxon>
        <taxon>Pterygota</taxon>
        <taxon>Neoptera</taxon>
        <taxon>Endopterygota</taxon>
        <taxon>Diptera</taxon>
        <taxon>Nematocera</taxon>
        <taxon>Culicoidea</taxon>
        <taxon>Culicidae</taxon>
        <taxon>Anophelinae</taxon>
        <taxon>Anopheles</taxon>
        <taxon>Anopheles maculatus group</taxon>
    </lineage>
</organism>
<feature type="region of interest" description="Disordered" evidence="1">
    <location>
        <begin position="99"/>
        <end position="124"/>
    </location>
</feature>
<reference evidence="3" key="1">
    <citation type="submission" date="2013-09" db="EMBL/GenBank/DDBJ databases">
        <title>The Genome Sequence of Anopheles maculatus species B.</title>
        <authorList>
            <consortium name="The Broad Institute Genomics Platform"/>
            <person name="Neafsey D.E."/>
            <person name="Besansky N."/>
            <person name="Howell P."/>
            <person name="Walton C."/>
            <person name="Young S.K."/>
            <person name="Zeng Q."/>
            <person name="Gargeya S."/>
            <person name="Fitzgerald M."/>
            <person name="Haas B."/>
            <person name="Abouelleil A."/>
            <person name="Allen A.W."/>
            <person name="Alvarado L."/>
            <person name="Arachchi H.M."/>
            <person name="Berlin A.M."/>
            <person name="Chapman S.B."/>
            <person name="Gainer-Dewar J."/>
            <person name="Goldberg J."/>
            <person name="Griggs A."/>
            <person name="Gujja S."/>
            <person name="Hansen M."/>
            <person name="Howarth C."/>
            <person name="Imamovic A."/>
            <person name="Ireland A."/>
            <person name="Larimer J."/>
            <person name="McCowan C."/>
            <person name="Murphy C."/>
            <person name="Pearson M."/>
            <person name="Poon T.W."/>
            <person name="Priest M."/>
            <person name="Roberts A."/>
            <person name="Saif S."/>
            <person name="Shea T."/>
            <person name="Sisk P."/>
            <person name="Sykes S."/>
            <person name="Wortman J."/>
            <person name="Nusbaum C."/>
            <person name="Birren B."/>
        </authorList>
    </citation>
    <scope>NUCLEOTIDE SEQUENCE [LARGE SCALE GENOMIC DNA]</scope>
    <source>
        <strain evidence="3">maculatus3</strain>
    </source>
</reference>
<name>A0A182SGI1_9DIPT</name>
<reference evidence="2" key="2">
    <citation type="submission" date="2020-05" db="UniProtKB">
        <authorList>
            <consortium name="EnsemblMetazoa"/>
        </authorList>
    </citation>
    <scope>IDENTIFICATION</scope>
    <source>
        <strain evidence="2">maculatus3</strain>
    </source>
</reference>
<accession>A0A182SGI1</accession>
<feature type="compositionally biased region" description="Polar residues" evidence="1">
    <location>
        <begin position="99"/>
        <end position="112"/>
    </location>
</feature>
<keyword evidence="3" id="KW-1185">Reference proteome</keyword>
<feature type="compositionally biased region" description="Gly residues" evidence="1">
    <location>
        <begin position="183"/>
        <end position="192"/>
    </location>
</feature>
<evidence type="ECO:0000256" key="1">
    <source>
        <dbReference type="SAM" id="MobiDB-lite"/>
    </source>
</evidence>
<protein>
    <submittedName>
        <fullName evidence="2">Uncharacterized protein</fullName>
    </submittedName>
</protein>